<dbReference type="InterPro" id="IPR051782">
    <property type="entry name" value="ABC_Transporter_VariousFunc"/>
</dbReference>
<evidence type="ECO:0000313" key="6">
    <source>
        <dbReference type="Proteomes" id="UP000225889"/>
    </source>
</evidence>
<evidence type="ECO:0000256" key="3">
    <source>
        <dbReference type="ARBA" id="ARBA00022840"/>
    </source>
</evidence>
<dbReference type="GO" id="GO:0016887">
    <property type="term" value="F:ATP hydrolysis activity"/>
    <property type="evidence" value="ECO:0007669"/>
    <property type="project" value="InterPro"/>
</dbReference>
<dbReference type="Pfam" id="PF00005">
    <property type="entry name" value="ABC_tran"/>
    <property type="match status" value="1"/>
</dbReference>
<dbReference type="RefSeq" id="WP_099391414.1">
    <property type="nucleotide sequence ID" value="NZ_PDYF01000008.1"/>
</dbReference>
<protein>
    <recommendedName>
        <fullName evidence="4">ABC transporter domain-containing protein</fullName>
    </recommendedName>
</protein>
<proteinExistence type="predicted"/>
<reference evidence="5 6" key="2">
    <citation type="submission" date="2017-10" db="EMBL/GenBank/DDBJ databases">
        <authorList>
            <person name="Banno H."/>
            <person name="Chua N.-H."/>
        </authorList>
    </citation>
    <scope>NUCLEOTIDE SEQUENCE [LARGE SCALE GENOMIC DNA]</scope>
    <source>
        <strain evidence="5 6">JK626</strain>
    </source>
</reference>
<name>A0A2G3DX51_9FIRM</name>
<dbReference type="SUPFAM" id="SSF52540">
    <property type="entry name" value="P-loop containing nucleoside triphosphate hydrolases"/>
    <property type="match status" value="1"/>
</dbReference>
<dbReference type="InterPro" id="IPR003439">
    <property type="entry name" value="ABC_transporter-like_ATP-bd"/>
</dbReference>
<dbReference type="PROSITE" id="PS50893">
    <property type="entry name" value="ABC_TRANSPORTER_2"/>
    <property type="match status" value="1"/>
</dbReference>
<reference evidence="5 6" key="1">
    <citation type="submission" date="2017-10" db="EMBL/GenBank/DDBJ databases">
        <title>Resolving the taxonomy of Roseburia spp., Eubacterium rectale and Agathobacter spp. through phylogenomic analysis.</title>
        <authorList>
            <person name="Sheridan P.O."/>
            <person name="Walker A.W."/>
            <person name="Duncan S.H."/>
            <person name="Scott K.P."/>
            <person name="Toole P.W.O."/>
            <person name="Luis P."/>
            <person name="Flint H.J."/>
        </authorList>
    </citation>
    <scope>NUCLEOTIDE SEQUENCE [LARGE SCALE GENOMIC DNA]</scope>
    <source>
        <strain evidence="5 6">JK626</strain>
    </source>
</reference>
<organism evidence="5 6">
    <name type="scientific">Pseudobutyrivibrio ruminis</name>
    <dbReference type="NCBI Taxonomy" id="46206"/>
    <lineage>
        <taxon>Bacteria</taxon>
        <taxon>Bacillati</taxon>
        <taxon>Bacillota</taxon>
        <taxon>Clostridia</taxon>
        <taxon>Lachnospirales</taxon>
        <taxon>Lachnospiraceae</taxon>
        <taxon>Pseudobutyrivibrio</taxon>
    </lineage>
</organism>
<dbReference type="InterPro" id="IPR027417">
    <property type="entry name" value="P-loop_NTPase"/>
</dbReference>
<evidence type="ECO:0000313" key="5">
    <source>
        <dbReference type="EMBL" id="PHU35608.1"/>
    </source>
</evidence>
<keyword evidence="3" id="KW-0067">ATP-binding</keyword>
<comment type="caution">
    <text evidence="5">The sequence shown here is derived from an EMBL/GenBank/DDBJ whole genome shotgun (WGS) entry which is preliminary data.</text>
</comment>
<dbReference type="PANTHER" id="PTHR42939:SF1">
    <property type="entry name" value="ABC TRANSPORTER ATP-BINDING PROTEIN ALBC-RELATED"/>
    <property type="match status" value="1"/>
</dbReference>
<dbReference type="PANTHER" id="PTHR42939">
    <property type="entry name" value="ABC TRANSPORTER ATP-BINDING PROTEIN ALBC-RELATED"/>
    <property type="match status" value="1"/>
</dbReference>
<dbReference type="Proteomes" id="UP000225889">
    <property type="component" value="Unassembled WGS sequence"/>
</dbReference>
<evidence type="ECO:0000256" key="1">
    <source>
        <dbReference type="ARBA" id="ARBA00022448"/>
    </source>
</evidence>
<feature type="domain" description="ABC transporter" evidence="4">
    <location>
        <begin position="2"/>
        <end position="222"/>
    </location>
</feature>
<dbReference type="GO" id="GO:0005524">
    <property type="term" value="F:ATP binding"/>
    <property type="evidence" value="ECO:0007669"/>
    <property type="project" value="UniProtKB-KW"/>
</dbReference>
<dbReference type="EMBL" id="PDYF01000008">
    <property type="protein sequence ID" value="PHU35608.1"/>
    <property type="molecule type" value="Genomic_DNA"/>
</dbReference>
<keyword evidence="1" id="KW-0813">Transport</keyword>
<dbReference type="SMART" id="SM00382">
    <property type="entry name" value="AAA"/>
    <property type="match status" value="1"/>
</dbReference>
<keyword evidence="2" id="KW-0547">Nucleotide-binding</keyword>
<evidence type="ECO:0000259" key="4">
    <source>
        <dbReference type="PROSITE" id="PS50893"/>
    </source>
</evidence>
<dbReference type="Gene3D" id="3.40.50.300">
    <property type="entry name" value="P-loop containing nucleotide triphosphate hydrolases"/>
    <property type="match status" value="1"/>
</dbReference>
<dbReference type="InterPro" id="IPR003593">
    <property type="entry name" value="AAA+_ATPase"/>
</dbReference>
<dbReference type="AlphaFoldDB" id="A0A2G3DX51"/>
<gene>
    <name evidence="5" type="ORF">CSX01_03125</name>
</gene>
<sequence>MLELKNIVKRYDSKTIFEGVNMCLREGTVTCLVGHNGCGKSTLLKVTGGLIPKDGGEVIREKNYSISFVPDHLPVANMKAGVYLNHIAKMAGLTSENERYKLISNFAADFFLSDMLDKKMKNLSKGSLQKVGVIQALIVNPDIILLDEPLSGQDCDSQQVFIQKMLELKEQQKIILLASHEQNLIKAIGDETYTIEGARLIPYTRANHKMYSIVLEDDGRCIPSDEMHMENGNYIVKTTDGLLSITIDRLMQEGWHIKGVYEVE</sequence>
<evidence type="ECO:0000256" key="2">
    <source>
        <dbReference type="ARBA" id="ARBA00022741"/>
    </source>
</evidence>
<accession>A0A2G3DX51</accession>